<dbReference type="EMBL" id="AZXY01000002">
    <property type="protein sequence ID" value="KSZ59687.1"/>
    <property type="molecule type" value="Genomic_DNA"/>
</dbReference>
<comment type="caution">
    <text evidence="1">The sequence shown here is derived from an EMBL/GenBank/DDBJ whole genome shotgun (WGS) entry which is preliminary data.</text>
</comment>
<evidence type="ECO:0000313" key="2">
    <source>
        <dbReference type="Proteomes" id="UP000053060"/>
    </source>
</evidence>
<name>A0A0V9UNW3_9NOCA</name>
<reference evidence="1 2" key="2">
    <citation type="journal article" date="2016" name="Genome Announc.">
        <title>Draft Genome Sequence of a Versatile Hydrocarbon-Degrading Bacterium, Rhodococcus pyridinivorans Strain KG-16, Collected from Oil Fields in India.</title>
        <authorList>
            <person name="Aggarwal R.K."/>
            <person name="Dawar C."/>
            <person name="Phanindranath R."/>
            <person name="Mutnuri L."/>
            <person name="Dayal A.M."/>
        </authorList>
    </citation>
    <scope>NUCLEOTIDE SEQUENCE [LARGE SCALE GENOMIC DNA]</scope>
    <source>
        <strain evidence="1 2">KG-16</strain>
    </source>
</reference>
<organism evidence="1 2">
    <name type="scientific">Rhodococcus pyridinivorans KG-16</name>
    <dbReference type="NCBI Taxonomy" id="1441730"/>
    <lineage>
        <taxon>Bacteria</taxon>
        <taxon>Bacillati</taxon>
        <taxon>Actinomycetota</taxon>
        <taxon>Actinomycetes</taxon>
        <taxon>Mycobacteriales</taxon>
        <taxon>Nocardiaceae</taxon>
        <taxon>Rhodococcus</taxon>
    </lineage>
</organism>
<dbReference type="AlphaFoldDB" id="A0A0V9UNW3"/>
<reference evidence="2" key="1">
    <citation type="submission" date="2015-01" db="EMBL/GenBank/DDBJ databases">
        <title>Draft genome sequence of Rhodococcus pyridinivorans strain KG-16, a hydrocarbon-degrading bacterium.</title>
        <authorList>
            <person name="Aggarwal R.K."/>
            <person name="Dawar C."/>
        </authorList>
    </citation>
    <scope>NUCLEOTIDE SEQUENCE [LARGE SCALE GENOMIC DNA]</scope>
    <source>
        <strain evidence="2">KG-16</strain>
    </source>
</reference>
<evidence type="ECO:0000313" key="1">
    <source>
        <dbReference type="EMBL" id="KSZ59687.1"/>
    </source>
</evidence>
<protein>
    <submittedName>
        <fullName evidence="1">Uncharacterized protein</fullName>
    </submittedName>
</protein>
<gene>
    <name evidence="1" type="ORF">Z045_05840</name>
</gene>
<dbReference type="PATRIC" id="fig|1441730.3.peg.1229"/>
<proteinExistence type="predicted"/>
<sequence>MPAFKKRAFELRMAELSEENGRPLGFGKFVEMLGDNDKKVAGLYKVAKQQLEEEKKQQPDE</sequence>
<dbReference type="Proteomes" id="UP000053060">
    <property type="component" value="Unassembled WGS sequence"/>
</dbReference>
<accession>A0A0V9UNW3</accession>